<dbReference type="RefSeq" id="WP_376806545.1">
    <property type="nucleotide sequence ID" value="NZ_JBHTAC010000010.1"/>
</dbReference>
<evidence type="ECO:0000313" key="2">
    <source>
        <dbReference type="Proteomes" id="UP001596392"/>
    </source>
</evidence>
<organism evidence="1 2">
    <name type="scientific">Catellatospora aurea</name>
    <dbReference type="NCBI Taxonomy" id="1337874"/>
    <lineage>
        <taxon>Bacteria</taxon>
        <taxon>Bacillati</taxon>
        <taxon>Actinomycetota</taxon>
        <taxon>Actinomycetes</taxon>
        <taxon>Micromonosporales</taxon>
        <taxon>Micromonosporaceae</taxon>
        <taxon>Catellatospora</taxon>
    </lineage>
</organism>
<comment type="caution">
    <text evidence="1">The sequence shown here is derived from an EMBL/GenBank/DDBJ whole genome shotgun (WGS) entry which is preliminary data.</text>
</comment>
<accession>A0ABW2GWZ2</accession>
<protein>
    <submittedName>
        <fullName evidence="1">Uncharacterized protein</fullName>
    </submittedName>
</protein>
<evidence type="ECO:0000313" key="1">
    <source>
        <dbReference type="EMBL" id="MFC7243337.1"/>
    </source>
</evidence>
<reference evidence="2" key="1">
    <citation type="journal article" date="2019" name="Int. J. Syst. Evol. Microbiol.">
        <title>The Global Catalogue of Microorganisms (GCM) 10K type strain sequencing project: providing services to taxonomists for standard genome sequencing and annotation.</title>
        <authorList>
            <consortium name="The Broad Institute Genomics Platform"/>
            <consortium name="The Broad Institute Genome Sequencing Center for Infectious Disease"/>
            <person name="Wu L."/>
            <person name="Ma J."/>
        </authorList>
    </citation>
    <scope>NUCLEOTIDE SEQUENCE [LARGE SCALE GENOMIC DNA]</scope>
    <source>
        <strain evidence="2">CGMCC 1.9106</strain>
    </source>
</reference>
<name>A0ABW2GWZ2_9ACTN</name>
<dbReference type="Proteomes" id="UP001596392">
    <property type="component" value="Unassembled WGS sequence"/>
</dbReference>
<gene>
    <name evidence="1" type="ORF">ACFQO7_12695</name>
</gene>
<dbReference type="EMBL" id="JBHTAC010000010">
    <property type="protein sequence ID" value="MFC7243337.1"/>
    <property type="molecule type" value="Genomic_DNA"/>
</dbReference>
<proteinExistence type="predicted"/>
<keyword evidence="2" id="KW-1185">Reference proteome</keyword>
<sequence length="539" mass="55055">MPVQTTEVDLFSVLCCLAIIVLGVVLALTMARRRKGRGQGTAQATPQQAGPADPFAAYSTTQLNTYANGQLVAVDNAVRTSEQELGFATAEYGAEAVTTFAAAVAAAKEELAAAFRIRHQLDDEIPEDDTTQRRLLREIVDRCSTVDRRLDAEADAFEKLRAMQANAEELAQSLTARAGQLRGALPAAEAKLTRLTDRYTEGALTAVAGNVTEATARLDFADEQLTAAGADIAAGDRGKAALSLRGAEQATGQAGALLEALDKAATDLDTAGQHVTGLLDEVQAEAAAGKAAMQASGGAGGADQMNLAAAVARADQVAGDVRTQLAGAKTDPLGMMRRLETAASGLAEAMGGVRDAANRTEQARRQLEQTLHAARAAVDSATGFITTRRGAVGSTARARLSEAHAQLDRAESGTDPVTALAAAERAHDLAAQAVDSARDDVERWSFPSAYGGQLGGGRVIIGGPGGFGTAAAGGMGGAVLGGILLESMLGGGMGGFRIGLTSEANQTGGAAASVAPPVLGRFGGPSTWARPEKEHSGGN</sequence>